<feature type="binding site" evidence="23">
    <location>
        <position position="142"/>
    </location>
    <ligand>
        <name>substrate</name>
    </ligand>
</feature>
<evidence type="ECO:0000313" key="26">
    <source>
        <dbReference type="EnsemblMetazoa" id="tetur04g01000.1"/>
    </source>
</evidence>
<organism evidence="26 27">
    <name type="scientific">Tetranychus urticae</name>
    <name type="common">Two-spotted spider mite</name>
    <dbReference type="NCBI Taxonomy" id="32264"/>
    <lineage>
        <taxon>Eukaryota</taxon>
        <taxon>Metazoa</taxon>
        <taxon>Ecdysozoa</taxon>
        <taxon>Arthropoda</taxon>
        <taxon>Chelicerata</taxon>
        <taxon>Arachnida</taxon>
        <taxon>Acari</taxon>
        <taxon>Acariformes</taxon>
        <taxon>Trombidiformes</taxon>
        <taxon>Prostigmata</taxon>
        <taxon>Eleutherengona</taxon>
        <taxon>Raphignathae</taxon>
        <taxon>Tetranychoidea</taxon>
        <taxon>Tetranychidae</taxon>
        <taxon>Tetranychus</taxon>
    </lineage>
</organism>
<keyword evidence="12" id="KW-1133">Transmembrane helix</keyword>
<keyword evidence="8" id="KW-0808">Transferase</keyword>
<evidence type="ECO:0000256" key="8">
    <source>
        <dbReference type="ARBA" id="ARBA00022679"/>
    </source>
</evidence>
<keyword evidence="7" id="KW-0328">Glycosyltransferase</keyword>
<evidence type="ECO:0000256" key="9">
    <source>
        <dbReference type="ARBA" id="ARBA00022692"/>
    </source>
</evidence>
<keyword evidence="13" id="KW-0333">Golgi apparatus</keyword>
<evidence type="ECO:0000256" key="23">
    <source>
        <dbReference type="PIRSR" id="PIRSR607754-1"/>
    </source>
</evidence>
<comment type="pathway">
    <text evidence="3">Protein modification; protein glycosylation.</text>
</comment>
<dbReference type="PANTHER" id="PTHR12871:SF0">
    <property type="entry name" value="ALPHA-1,6-MANNOSYL-GLYCOPROTEIN 2-BETA-N-ACETYLGLUCOSAMINYLTRANSFERASE"/>
    <property type="match status" value="1"/>
</dbReference>
<dbReference type="GO" id="GO:0006487">
    <property type="term" value="P:protein N-linked glycosylation"/>
    <property type="evidence" value="ECO:0007669"/>
    <property type="project" value="TreeGrafter"/>
</dbReference>
<evidence type="ECO:0000256" key="12">
    <source>
        <dbReference type="ARBA" id="ARBA00022989"/>
    </source>
</evidence>
<keyword evidence="11" id="KW-0735">Signal-anchor</keyword>
<evidence type="ECO:0000256" key="10">
    <source>
        <dbReference type="ARBA" id="ARBA00022723"/>
    </source>
</evidence>
<keyword evidence="10 24" id="KW-0479">Metal-binding</keyword>
<dbReference type="OMA" id="FWSAEIN"/>
<dbReference type="Pfam" id="PF05060">
    <property type="entry name" value="MGAT2"/>
    <property type="match status" value="1"/>
</dbReference>
<evidence type="ECO:0000256" key="18">
    <source>
        <dbReference type="ARBA" id="ARBA00029663"/>
    </source>
</evidence>
<feature type="binding site" evidence="23">
    <location>
        <begin position="217"/>
        <end position="221"/>
    </location>
    <ligand>
        <name>substrate</name>
    </ligand>
</feature>
<feature type="disulfide bond" evidence="25">
    <location>
        <begin position="366"/>
        <end position="375"/>
    </location>
</feature>
<evidence type="ECO:0000256" key="5">
    <source>
        <dbReference type="ARBA" id="ARBA00012613"/>
    </source>
</evidence>
<dbReference type="EMBL" id="CAEY01001351">
    <property type="status" value="NOT_ANNOTATED_CDS"/>
    <property type="molecule type" value="Genomic_DNA"/>
</dbReference>
<comment type="subcellular location">
    <subcellularLocation>
        <location evidence="2">Golgi apparatus membrane</location>
        <topology evidence="2">Single-pass type II membrane protein</topology>
    </subcellularLocation>
</comment>
<feature type="disulfide bond" evidence="25">
    <location>
        <begin position="322"/>
        <end position="345"/>
    </location>
</feature>
<name>T1K1D4_TETUR</name>
<dbReference type="InterPro" id="IPR007754">
    <property type="entry name" value="GlcNAc_II"/>
</dbReference>
<evidence type="ECO:0000256" key="6">
    <source>
        <dbReference type="ARBA" id="ARBA00014817"/>
    </source>
</evidence>
<dbReference type="STRING" id="32264.T1K1D4"/>
<gene>
    <name evidence="26" type="primary">107360018</name>
</gene>
<evidence type="ECO:0000256" key="1">
    <source>
        <dbReference type="ARBA" id="ARBA00001936"/>
    </source>
</evidence>
<dbReference type="EC" id="2.4.1.143" evidence="5"/>
<comment type="cofactor">
    <cofactor evidence="1 24">
        <name>Mn(2+)</name>
        <dbReference type="ChEBI" id="CHEBI:29035"/>
    </cofactor>
</comment>
<dbReference type="InterPro" id="IPR029044">
    <property type="entry name" value="Nucleotide-diphossugar_trans"/>
</dbReference>
<dbReference type="PANTHER" id="PTHR12871">
    <property type="entry name" value="BETA-1,2-N-ACETYLGLUCOSAMINYLTRANSFERASE II"/>
    <property type="match status" value="1"/>
</dbReference>
<feature type="binding site" evidence="23">
    <location>
        <begin position="111"/>
        <end position="115"/>
    </location>
    <ligand>
        <name>substrate</name>
    </ligand>
</feature>
<feature type="disulfide bond" evidence="25">
    <location>
        <begin position="184"/>
        <end position="198"/>
    </location>
</feature>
<dbReference type="GO" id="GO:0000139">
    <property type="term" value="C:Golgi membrane"/>
    <property type="evidence" value="ECO:0007669"/>
    <property type="project" value="UniProtKB-SubCell"/>
</dbReference>
<keyword evidence="14" id="KW-0472">Membrane</keyword>
<dbReference type="GO" id="GO:0046872">
    <property type="term" value="F:metal ion binding"/>
    <property type="evidence" value="ECO:0007669"/>
    <property type="project" value="UniProtKB-KW"/>
</dbReference>
<dbReference type="GO" id="GO:0005795">
    <property type="term" value="C:Golgi stack"/>
    <property type="evidence" value="ECO:0007669"/>
    <property type="project" value="InterPro"/>
</dbReference>
<evidence type="ECO:0000256" key="14">
    <source>
        <dbReference type="ARBA" id="ARBA00023136"/>
    </source>
</evidence>
<dbReference type="GO" id="GO:0009312">
    <property type="term" value="P:oligosaccharide biosynthetic process"/>
    <property type="evidence" value="ECO:0007669"/>
    <property type="project" value="InterPro"/>
</dbReference>
<dbReference type="Proteomes" id="UP000015104">
    <property type="component" value="Unassembled WGS sequence"/>
</dbReference>
<keyword evidence="9" id="KW-0812">Transmembrane</keyword>
<comment type="catalytic activity">
    <reaction evidence="22">
        <text>an N(4)-{beta-D-GlcNAc-(1-&gt;2)-alpha-D-Man-(1-&gt;3)-[alpha-D-Man-(1-&gt;6)]-beta-D-Man-(1-&gt;4)-beta-D-GlcNAc-(1-&gt;4)-beta-D-GlcNAc}-L-asparaginyl-[protein] + UDP-N-acetyl-alpha-D-glucosamine = N(4)-{beta-D-GlcNAc-(1-&gt;2)-alpha-D-Man-(1-&gt;3)-[beta-D-GlcNAc-(1-&gt;2)-alpha-D-Man-(1-&gt;6)]-beta-D-Man-(1-&gt;4)-beta-D-GlcNAc-(1-&gt;4)-beta-D-GlcNAc}-L-asparaginyl-[protein] + UDP + H(+)</text>
        <dbReference type="Rhea" id="RHEA:12941"/>
        <dbReference type="Rhea" id="RHEA-COMP:13526"/>
        <dbReference type="Rhea" id="RHEA-COMP:14369"/>
        <dbReference type="ChEBI" id="CHEBI:15378"/>
        <dbReference type="ChEBI" id="CHEBI:57705"/>
        <dbReference type="ChEBI" id="CHEBI:58223"/>
        <dbReference type="ChEBI" id="CHEBI:60615"/>
        <dbReference type="ChEBI" id="CHEBI:60651"/>
        <dbReference type="EC" id="2.4.1.143"/>
    </reaction>
</comment>
<evidence type="ECO:0000256" key="3">
    <source>
        <dbReference type="ARBA" id="ARBA00004922"/>
    </source>
</evidence>
<reference evidence="26" key="2">
    <citation type="submission" date="2015-06" db="UniProtKB">
        <authorList>
            <consortium name="EnsemblMetazoa"/>
        </authorList>
    </citation>
    <scope>IDENTIFICATION</scope>
</reference>
<reference evidence="27" key="1">
    <citation type="submission" date="2011-08" db="EMBL/GenBank/DDBJ databases">
        <authorList>
            <person name="Rombauts S."/>
        </authorList>
    </citation>
    <scope>NUCLEOTIDE SEQUENCE</scope>
    <source>
        <strain evidence="27">London</strain>
    </source>
</reference>
<evidence type="ECO:0000256" key="11">
    <source>
        <dbReference type="ARBA" id="ARBA00022968"/>
    </source>
</evidence>
<evidence type="ECO:0000256" key="13">
    <source>
        <dbReference type="ARBA" id="ARBA00023034"/>
    </source>
</evidence>
<dbReference type="KEGG" id="tut:107360018"/>
<dbReference type="SUPFAM" id="SSF53448">
    <property type="entry name" value="Nucleotide-diphospho-sugar transferases"/>
    <property type="match status" value="1"/>
</dbReference>
<feature type="binding site" evidence="24">
    <location>
        <position position="362"/>
    </location>
    <ligand>
        <name>Mn(2+)</name>
        <dbReference type="ChEBI" id="CHEBI:29035"/>
    </ligand>
</feature>
<evidence type="ECO:0000256" key="2">
    <source>
        <dbReference type="ARBA" id="ARBA00004323"/>
    </source>
</evidence>
<dbReference type="OrthoDB" id="6019616at2759"/>
<evidence type="ECO:0000313" key="27">
    <source>
        <dbReference type="Proteomes" id="UP000015104"/>
    </source>
</evidence>
<evidence type="ECO:0000256" key="24">
    <source>
        <dbReference type="PIRSR" id="PIRSR607754-2"/>
    </source>
</evidence>
<evidence type="ECO:0000256" key="16">
    <source>
        <dbReference type="ARBA" id="ARBA00023180"/>
    </source>
</evidence>
<dbReference type="HOGENOM" id="CLU_032753_2_1_1"/>
<evidence type="ECO:0000256" key="21">
    <source>
        <dbReference type="ARBA" id="ARBA00032915"/>
    </source>
</evidence>
<dbReference type="Gene3D" id="3.90.550.10">
    <property type="entry name" value="Spore Coat Polysaccharide Biosynthesis Protein SpsA, Chain A"/>
    <property type="match status" value="1"/>
</dbReference>
<keyword evidence="15 25" id="KW-1015">Disulfide bond</keyword>
<evidence type="ECO:0000256" key="15">
    <source>
        <dbReference type="ARBA" id="ARBA00023157"/>
    </source>
</evidence>
<keyword evidence="27" id="KW-1185">Reference proteome</keyword>
<keyword evidence="17 24" id="KW-0464">Manganese</keyword>
<evidence type="ECO:0000256" key="17">
    <source>
        <dbReference type="ARBA" id="ARBA00023211"/>
    </source>
</evidence>
<evidence type="ECO:0000256" key="25">
    <source>
        <dbReference type="PIRSR" id="PIRSR607754-3"/>
    </source>
</evidence>
<dbReference type="UniPathway" id="UPA00378"/>
<protein>
    <recommendedName>
        <fullName evidence="6">Alpha-1,6-mannosyl-glycoprotein 2-beta-N-acetylglucosaminyltransferase</fullName>
        <ecNumber evidence="5">2.4.1.143</ecNumber>
    </recommendedName>
    <alternativeName>
        <fullName evidence="21">Beta-1,2-N-acetylglucosaminyltransferase II</fullName>
    </alternativeName>
    <alternativeName>
        <fullName evidence="20">GlcNAc-T II</fullName>
    </alternativeName>
    <alternativeName>
        <fullName evidence="19">Mannoside acetylglucosaminyltransferase 2</fullName>
    </alternativeName>
    <alternativeName>
        <fullName evidence="18">N-glycosyl-oligosaccharide-glycoprotein N-acetylglucosaminyltransferase II</fullName>
    </alternativeName>
</protein>
<evidence type="ECO:0000256" key="4">
    <source>
        <dbReference type="ARBA" id="ARBA00011011"/>
    </source>
</evidence>
<evidence type="ECO:0000256" key="19">
    <source>
        <dbReference type="ARBA" id="ARBA00031203"/>
    </source>
</evidence>
<comment type="similarity">
    <text evidence="4">Belongs to the glycosyltransferase 16 (GT16) protein family.</text>
</comment>
<evidence type="ECO:0000256" key="7">
    <source>
        <dbReference type="ARBA" id="ARBA00022676"/>
    </source>
</evidence>
<feature type="binding site" evidence="24">
    <location>
        <position position="249"/>
    </location>
    <ligand>
        <name>Mn(2+)</name>
        <dbReference type="ChEBI" id="CHEBI:29035"/>
    </ligand>
</feature>
<dbReference type="eggNOG" id="KOG2791">
    <property type="taxonomic scope" value="Eukaryota"/>
</dbReference>
<dbReference type="AlphaFoldDB" id="T1K1D4"/>
<proteinExistence type="inferred from homology"/>
<feature type="disulfide bond" evidence="25">
    <location>
        <begin position="327"/>
        <end position="428"/>
    </location>
</feature>
<sequence>MLPRIRKLLLMLTFRLTNKRRLSLLIKLIPCLLLVTYVVNKISPIVSEDERAIGYGYQHDQIAFTQPSQPSTSLTPNALRALFNSTNDQQIIFNLDKYGPLIPGDPVIVVQVHDRIEYLKVLINSIESVQGIDKTLLIFTHDVYNPIINSIVKSIGFCKVIQLFYPFSLQAYPNEFPGTDPKDCPRDIKQQEAIALNCQNAEHPDTYGHYREAVYTQTKHHWFWKMNTIFDKLNVTKDYDGPFVFLEEDHYAAPDMLHMLKSMMDLKLQNNLDVDLFTLGAYVKVFNYLKNSDKLEINKWASNLHNMGFVLFRNVWNQIRSCSKNFCTYDDYNWDWSLQHISEKCMTRPLKTLAVIAPRVFHIGECGVHHKKSDCSKNQLINKVRQTLKAAVNYLFPSQLIVQKTTKRSSKMSKVNGGWADIRDHILCLQQVVYVDKMQEF</sequence>
<dbReference type="EnsemblMetazoa" id="tetur04g01000.1">
    <property type="protein sequence ID" value="tetur04g01000.1"/>
    <property type="gene ID" value="tetur04g01000"/>
</dbReference>
<evidence type="ECO:0000256" key="22">
    <source>
        <dbReference type="ARBA" id="ARBA00093257"/>
    </source>
</evidence>
<evidence type="ECO:0000256" key="20">
    <source>
        <dbReference type="ARBA" id="ARBA00032552"/>
    </source>
</evidence>
<keyword evidence="16" id="KW-0325">Glycoprotein</keyword>
<accession>T1K1D4</accession>
<dbReference type="GO" id="GO:0008455">
    <property type="term" value="F:alpha-1,6-mannosylglycoprotein 2-beta-N-acetylglucosaminyltransferase activity"/>
    <property type="evidence" value="ECO:0007669"/>
    <property type="project" value="UniProtKB-EC"/>
</dbReference>